<sequence length="281" mass="32748">MQKTEQYCEKKSSALKNTHTQKDAPKYFRSTSDGVLDDLWVKLSHEHERVASLFNTQSLVYDACCGIGPFVLPALIRKKPRRVIANDLNPESVKWLSENVKINKIKPERIEIHNMDANLFIKTKIAEDVVRLMAEESCSGEENRVEAHVVMNLPAYAVNFLPAFRGVLRKFKQEVDKVPEEKRWKWNVYCYLFAKSHVDVPDDWYEQEARRMCDEKTKWERSLVAKCHHVRTVSSRKEMFCVQLELPYDFLLTEPLPDDTSVEIEPEEAEEPSNKRVKTSS</sequence>
<proteinExistence type="predicted"/>
<keyword evidence="1" id="KW-0963">Cytoplasm</keyword>
<protein>
    <submittedName>
        <fullName evidence="8">tRNA wybutosine-synthesizing protein 2 homolog</fullName>
    </submittedName>
</protein>
<dbReference type="SUPFAM" id="SSF53335">
    <property type="entry name" value="S-adenosyl-L-methionine-dependent methyltransferases"/>
    <property type="match status" value="1"/>
</dbReference>
<name>A0A8R1HNE0_CAEJA</name>
<dbReference type="InterPro" id="IPR029063">
    <property type="entry name" value="SAM-dependent_MTases_sf"/>
</dbReference>
<dbReference type="GO" id="GO:0005759">
    <property type="term" value="C:mitochondrial matrix"/>
    <property type="evidence" value="ECO:0007669"/>
    <property type="project" value="TreeGrafter"/>
</dbReference>
<evidence type="ECO:0000256" key="2">
    <source>
        <dbReference type="ARBA" id="ARBA00022603"/>
    </source>
</evidence>
<keyword evidence="3" id="KW-0808">Transferase</keyword>
<dbReference type="InterPro" id="IPR056743">
    <property type="entry name" value="TRM5-TYW2-like_MTfase"/>
</dbReference>
<evidence type="ECO:0000256" key="3">
    <source>
        <dbReference type="ARBA" id="ARBA00022679"/>
    </source>
</evidence>
<dbReference type="Gene3D" id="3.40.50.150">
    <property type="entry name" value="Vaccinia Virus protein VP39"/>
    <property type="match status" value="1"/>
</dbReference>
<evidence type="ECO:0000313" key="8">
    <source>
        <dbReference type="EnsemblMetazoa" id="CJA06540.1"/>
    </source>
</evidence>
<dbReference type="PANTHER" id="PTHR23245">
    <property type="entry name" value="TRNA METHYLTRANSFERASE"/>
    <property type="match status" value="1"/>
</dbReference>
<dbReference type="Proteomes" id="UP000005237">
    <property type="component" value="Unassembled WGS sequence"/>
</dbReference>
<dbReference type="InterPro" id="IPR030382">
    <property type="entry name" value="MeTrfase_TRM5/TYW2"/>
</dbReference>
<feature type="region of interest" description="Disordered" evidence="6">
    <location>
        <begin position="261"/>
        <end position="281"/>
    </location>
</feature>
<keyword evidence="5" id="KW-0819">tRNA processing</keyword>
<dbReference type="PROSITE" id="PS51684">
    <property type="entry name" value="SAM_MT_TRM5_TYW2"/>
    <property type="match status" value="1"/>
</dbReference>
<dbReference type="GO" id="GO:0008175">
    <property type="term" value="F:tRNA methyltransferase activity"/>
    <property type="evidence" value="ECO:0007669"/>
    <property type="project" value="TreeGrafter"/>
</dbReference>
<dbReference type="GO" id="GO:0002939">
    <property type="term" value="P:tRNA N1-guanine methylation"/>
    <property type="evidence" value="ECO:0007669"/>
    <property type="project" value="TreeGrafter"/>
</dbReference>
<dbReference type="EnsemblMetazoa" id="CJA06540.1">
    <property type="protein sequence ID" value="CJA06540.1"/>
    <property type="gene ID" value="WBGene00125744"/>
</dbReference>
<keyword evidence="2" id="KW-0489">Methyltransferase</keyword>
<reference evidence="9" key="1">
    <citation type="submission" date="2010-08" db="EMBL/GenBank/DDBJ databases">
        <authorList>
            <consortium name="Caenorhabditis japonica Sequencing Consortium"/>
            <person name="Wilson R.K."/>
        </authorList>
    </citation>
    <scope>NUCLEOTIDE SEQUENCE [LARGE SCALE GENOMIC DNA]</scope>
    <source>
        <strain evidence="9">DF5081</strain>
    </source>
</reference>
<evidence type="ECO:0000256" key="6">
    <source>
        <dbReference type="SAM" id="MobiDB-lite"/>
    </source>
</evidence>
<dbReference type="GO" id="GO:0070901">
    <property type="term" value="P:mitochondrial tRNA methylation"/>
    <property type="evidence" value="ECO:0007669"/>
    <property type="project" value="TreeGrafter"/>
</dbReference>
<evidence type="ECO:0000256" key="1">
    <source>
        <dbReference type="ARBA" id="ARBA00022490"/>
    </source>
</evidence>
<dbReference type="AlphaFoldDB" id="A0A8R1HNE0"/>
<feature type="compositionally biased region" description="Acidic residues" evidence="6">
    <location>
        <begin position="261"/>
        <end position="271"/>
    </location>
</feature>
<dbReference type="PANTHER" id="PTHR23245:SF36">
    <property type="entry name" value="TRNA (GUANINE(37)-N1)-METHYLTRANSFERASE"/>
    <property type="match status" value="1"/>
</dbReference>
<keyword evidence="4" id="KW-0949">S-adenosyl-L-methionine</keyword>
<evidence type="ECO:0000313" key="9">
    <source>
        <dbReference type="Proteomes" id="UP000005237"/>
    </source>
</evidence>
<evidence type="ECO:0000256" key="5">
    <source>
        <dbReference type="ARBA" id="ARBA00022694"/>
    </source>
</evidence>
<keyword evidence="9" id="KW-1185">Reference proteome</keyword>
<feature type="domain" description="SAM-dependent methyltransferase TRM5/TYW2-type" evidence="7">
    <location>
        <begin position="42"/>
        <end position="248"/>
    </location>
</feature>
<dbReference type="CDD" id="cd02440">
    <property type="entry name" value="AdoMet_MTases"/>
    <property type="match status" value="1"/>
</dbReference>
<dbReference type="Pfam" id="PF02475">
    <property type="entry name" value="TRM5-TYW2_MTfase"/>
    <property type="match status" value="1"/>
</dbReference>
<evidence type="ECO:0000256" key="4">
    <source>
        <dbReference type="ARBA" id="ARBA00022691"/>
    </source>
</evidence>
<organism evidence="8 9">
    <name type="scientific">Caenorhabditis japonica</name>
    <dbReference type="NCBI Taxonomy" id="281687"/>
    <lineage>
        <taxon>Eukaryota</taxon>
        <taxon>Metazoa</taxon>
        <taxon>Ecdysozoa</taxon>
        <taxon>Nematoda</taxon>
        <taxon>Chromadorea</taxon>
        <taxon>Rhabditida</taxon>
        <taxon>Rhabditina</taxon>
        <taxon>Rhabditomorpha</taxon>
        <taxon>Rhabditoidea</taxon>
        <taxon>Rhabditidae</taxon>
        <taxon>Peloderinae</taxon>
        <taxon>Caenorhabditis</taxon>
    </lineage>
</organism>
<evidence type="ECO:0000259" key="7">
    <source>
        <dbReference type="PROSITE" id="PS51684"/>
    </source>
</evidence>
<accession>A0A8R1HNE0</accession>
<reference evidence="8" key="2">
    <citation type="submission" date="2022-06" db="UniProtKB">
        <authorList>
            <consortium name="EnsemblMetazoa"/>
        </authorList>
    </citation>
    <scope>IDENTIFICATION</scope>
    <source>
        <strain evidence="8">DF5081</strain>
    </source>
</reference>